<sequence length="199" mass="21803">MVNASGISSQSTPDREERKSAECPPDNKLPENSQENLDARLDHAIEETFPTSDPVSVTITKGPEPARADQEARASSAGDQQGQSEQGSTERVLDQVREALNDVSGSAAEAAGNVYSRGKRYVRQAGEHYPQAERYVREGGSLVNQYTTENPLIALLMAGAVGYALAWMIHAKRRDRQQDVPDYGRTNRGYAPHRGEPHL</sequence>
<keyword evidence="2" id="KW-1133">Transmembrane helix</keyword>
<dbReference type="EMBL" id="CP016616">
    <property type="protein sequence ID" value="ANY78895.1"/>
    <property type="molecule type" value="Genomic_DNA"/>
</dbReference>
<gene>
    <name evidence="3" type="ORF">BB934_12305</name>
</gene>
<keyword evidence="2" id="KW-0812">Transmembrane</keyword>
<feature type="transmembrane region" description="Helical" evidence="2">
    <location>
        <begin position="152"/>
        <end position="169"/>
    </location>
</feature>
<name>A0A1B2EFY3_9HYPH</name>
<feature type="region of interest" description="Disordered" evidence="1">
    <location>
        <begin position="1"/>
        <end position="90"/>
    </location>
</feature>
<evidence type="ECO:0000313" key="3">
    <source>
        <dbReference type="EMBL" id="ANY78895.1"/>
    </source>
</evidence>
<evidence type="ECO:0000256" key="2">
    <source>
        <dbReference type="SAM" id="Phobius"/>
    </source>
</evidence>
<evidence type="ECO:0000256" key="1">
    <source>
        <dbReference type="SAM" id="MobiDB-lite"/>
    </source>
</evidence>
<feature type="compositionally biased region" description="Polar residues" evidence="1">
    <location>
        <begin position="49"/>
        <end position="59"/>
    </location>
</feature>
<evidence type="ECO:0008006" key="4">
    <source>
        <dbReference type="Google" id="ProtNLM"/>
    </source>
</evidence>
<dbReference type="OrthoDB" id="7908694at2"/>
<feature type="compositionally biased region" description="Basic and acidic residues" evidence="1">
    <location>
        <begin position="37"/>
        <end position="46"/>
    </location>
</feature>
<reference evidence="3" key="1">
    <citation type="submission" date="2016-07" db="EMBL/GenBank/DDBJ databases">
        <title>Microvirga ossetica sp. nov. a new species of rhizobia isolated from root nodules of the legume species Vicia alpestris Steven originated from North Ossetia region in the Caucasus.</title>
        <authorList>
            <person name="Safronova V.I."/>
            <person name="Kuznetsova I.G."/>
            <person name="Sazanova A.L."/>
            <person name="Belimov A."/>
            <person name="Andronov E."/>
            <person name="Osledkin Y.S."/>
            <person name="Onishchuk O.P."/>
            <person name="Kurchak O.N."/>
            <person name="Shaposhnikov A.I."/>
            <person name="Willems A."/>
            <person name="Tikhonovich I.A."/>
        </authorList>
    </citation>
    <scope>NUCLEOTIDE SEQUENCE [LARGE SCALE GENOMIC DNA]</scope>
    <source>
        <strain evidence="3">V5/3M</strain>
    </source>
</reference>
<dbReference type="AlphaFoldDB" id="A0A1B2EFY3"/>
<dbReference type="KEGG" id="moc:BB934_12305"/>
<organism evidence="3">
    <name type="scientific">Microvirga ossetica</name>
    <dbReference type="NCBI Taxonomy" id="1882682"/>
    <lineage>
        <taxon>Bacteria</taxon>
        <taxon>Pseudomonadati</taxon>
        <taxon>Pseudomonadota</taxon>
        <taxon>Alphaproteobacteria</taxon>
        <taxon>Hyphomicrobiales</taxon>
        <taxon>Methylobacteriaceae</taxon>
        <taxon>Microvirga</taxon>
    </lineage>
</organism>
<feature type="compositionally biased region" description="Polar residues" evidence="1">
    <location>
        <begin position="77"/>
        <end position="89"/>
    </location>
</feature>
<keyword evidence="2" id="KW-0472">Membrane</keyword>
<feature type="compositionally biased region" description="Polar residues" evidence="1">
    <location>
        <begin position="1"/>
        <end position="12"/>
    </location>
</feature>
<feature type="region of interest" description="Disordered" evidence="1">
    <location>
        <begin position="175"/>
        <end position="199"/>
    </location>
</feature>
<proteinExistence type="predicted"/>
<protein>
    <recommendedName>
        <fullName evidence="4">DUF883 domain-containing protein</fullName>
    </recommendedName>
</protein>
<accession>A0A1B2EFY3</accession>